<dbReference type="FunFam" id="3.90.550.10:FF:000003">
    <property type="entry name" value="2-C-methyl-D-erythritol 4-phosphate cytidylyltransferase"/>
    <property type="match status" value="1"/>
</dbReference>
<dbReference type="AlphaFoldDB" id="K6WHS3"/>
<dbReference type="InterPro" id="IPR050088">
    <property type="entry name" value="IspD/TarI_cytidylyltransf_bact"/>
</dbReference>
<gene>
    <name evidence="3 5" type="primary">ispD</name>
    <name evidence="5" type="ORF">GORHZ_213_00770</name>
</gene>
<protein>
    <recommendedName>
        <fullName evidence="3">2-C-methyl-D-erythritol 4-phosphate cytidylyltransferase</fullName>
        <ecNumber evidence="3">2.7.7.60</ecNumber>
    </recommendedName>
    <alternativeName>
        <fullName evidence="3">4-diphosphocytidyl-2C-methyl-D-erythritol synthase</fullName>
    </alternativeName>
    <alternativeName>
        <fullName evidence="3">MEP cytidylyltransferase</fullName>
        <shortName evidence="3">MCT</shortName>
    </alternativeName>
</protein>
<dbReference type="GO" id="GO:0050518">
    <property type="term" value="F:2-C-methyl-D-erythritol 4-phosphate cytidylyltransferase activity"/>
    <property type="evidence" value="ECO:0007669"/>
    <property type="project" value="UniProtKB-UniRule"/>
</dbReference>
<dbReference type="OrthoDB" id="9802561at2"/>
<comment type="similarity">
    <text evidence="3">Belongs to the IspD/TarI cytidylyltransferase family. IspD subfamily.</text>
</comment>
<dbReference type="EMBL" id="BAHC01000213">
    <property type="protein sequence ID" value="GAB93301.1"/>
    <property type="molecule type" value="Genomic_DNA"/>
</dbReference>
<comment type="pathway">
    <text evidence="3">Isoprenoid biosynthesis; isopentenyl diphosphate biosynthesis via DXP pathway; isopentenyl diphosphate from 1-deoxy-D-xylulose 5-phosphate: step 2/6.</text>
</comment>
<evidence type="ECO:0000256" key="2">
    <source>
        <dbReference type="ARBA" id="ARBA00022695"/>
    </source>
</evidence>
<dbReference type="STRING" id="1108045.GORHZ_213_00770"/>
<dbReference type="Pfam" id="PF01128">
    <property type="entry name" value="IspD"/>
    <property type="match status" value="1"/>
</dbReference>
<dbReference type="CDD" id="cd02516">
    <property type="entry name" value="CDP-ME_synthetase"/>
    <property type="match status" value="1"/>
</dbReference>
<dbReference type="EC" id="2.7.7.60" evidence="3"/>
<dbReference type="SUPFAM" id="SSF53448">
    <property type="entry name" value="Nucleotide-diphospho-sugar transferases"/>
    <property type="match status" value="1"/>
</dbReference>
<dbReference type="InterPro" id="IPR029044">
    <property type="entry name" value="Nucleotide-diphossugar_trans"/>
</dbReference>
<dbReference type="Proteomes" id="UP000008363">
    <property type="component" value="Unassembled WGS sequence"/>
</dbReference>
<sequence>MTVSVIVPAAGSGTRLGQSKPKAFVDLGGRTILEACVAGIVEAAVADTVVVVVPADLVDDARRLVPATTVVAGGAHRSESVRAGIDAAGPDSDILLVHDAARPLTPPAVFTRVVDAVRAGHPAVVPGLPVADTLKQVDPSTGPERVVATVDRDLLRAIQTPQGFARDALLRAHADDTGLATDDAGLAERCGIEVHVVPGDPLAMKITTPWDLRIARDIVAEGSPSAGPVPSAGRVVDERSSPAGRVASERSEPAYRDHSSADRDRDHPLEHRRHP</sequence>
<feature type="compositionally biased region" description="Basic and acidic residues" evidence="4">
    <location>
        <begin position="247"/>
        <end position="269"/>
    </location>
</feature>
<dbReference type="eggNOG" id="COG1211">
    <property type="taxonomic scope" value="Bacteria"/>
</dbReference>
<feature type="site" description="Positions MEP for the nucleophilic attack" evidence="3">
    <location>
        <position position="152"/>
    </location>
</feature>
<dbReference type="PANTHER" id="PTHR32125:SF4">
    <property type="entry name" value="2-C-METHYL-D-ERYTHRITOL 4-PHOSPHATE CYTIDYLYLTRANSFERASE, CHLOROPLASTIC"/>
    <property type="match status" value="1"/>
</dbReference>
<dbReference type="GO" id="GO:0019288">
    <property type="term" value="P:isopentenyl diphosphate biosynthetic process, methylerythritol 4-phosphate pathway"/>
    <property type="evidence" value="ECO:0007669"/>
    <property type="project" value="UniProtKB-UniRule"/>
</dbReference>
<dbReference type="HAMAP" id="MF_00108">
    <property type="entry name" value="IspD"/>
    <property type="match status" value="1"/>
</dbReference>
<evidence type="ECO:0000256" key="3">
    <source>
        <dbReference type="HAMAP-Rule" id="MF_00108"/>
    </source>
</evidence>
<evidence type="ECO:0000313" key="6">
    <source>
        <dbReference type="Proteomes" id="UP000008363"/>
    </source>
</evidence>
<feature type="site" description="Transition state stabilizer" evidence="3">
    <location>
        <position position="22"/>
    </location>
</feature>
<comment type="caution">
    <text evidence="5">The sequence shown here is derived from an EMBL/GenBank/DDBJ whole genome shotgun (WGS) entry which is preliminary data.</text>
</comment>
<dbReference type="InterPro" id="IPR001228">
    <property type="entry name" value="IspD"/>
</dbReference>
<comment type="catalytic activity">
    <reaction evidence="3">
        <text>2-C-methyl-D-erythritol 4-phosphate + CTP + H(+) = 4-CDP-2-C-methyl-D-erythritol + diphosphate</text>
        <dbReference type="Rhea" id="RHEA:13429"/>
        <dbReference type="ChEBI" id="CHEBI:15378"/>
        <dbReference type="ChEBI" id="CHEBI:33019"/>
        <dbReference type="ChEBI" id="CHEBI:37563"/>
        <dbReference type="ChEBI" id="CHEBI:57823"/>
        <dbReference type="ChEBI" id="CHEBI:58262"/>
        <dbReference type="EC" id="2.7.7.60"/>
    </reaction>
</comment>
<keyword evidence="3" id="KW-0414">Isoprene biosynthesis</keyword>
<evidence type="ECO:0000256" key="4">
    <source>
        <dbReference type="SAM" id="MobiDB-lite"/>
    </source>
</evidence>
<keyword evidence="2 3" id="KW-0548">Nucleotidyltransferase</keyword>
<dbReference type="PANTHER" id="PTHR32125">
    <property type="entry name" value="2-C-METHYL-D-ERYTHRITOL 4-PHOSPHATE CYTIDYLYLTRANSFERASE, CHLOROPLASTIC"/>
    <property type="match status" value="1"/>
</dbReference>
<evidence type="ECO:0000313" key="5">
    <source>
        <dbReference type="EMBL" id="GAB93301.1"/>
    </source>
</evidence>
<proteinExistence type="inferred from homology"/>
<organism evidence="5 6">
    <name type="scientific">Gordonia rhizosphera NBRC 16068</name>
    <dbReference type="NCBI Taxonomy" id="1108045"/>
    <lineage>
        <taxon>Bacteria</taxon>
        <taxon>Bacillati</taxon>
        <taxon>Actinomycetota</taxon>
        <taxon>Actinomycetes</taxon>
        <taxon>Mycobacteriales</taxon>
        <taxon>Gordoniaceae</taxon>
        <taxon>Gordonia</taxon>
    </lineage>
</organism>
<accession>K6WHS3</accession>
<feature type="site" description="Positions MEP for the nucleophilic attack" evidence="3">
    <location>
        <position position="205"/>
    </location>
</feature>
<evidence type="ECO:0000256" key="1">
    <source>
        <dbReference type="ARBA" id="ARBA00022679"/>
    </source>
</evidence>
<keyword evidence="6" id="KW-1185">Reference proteome</keyword>
<dbReference type="Gene3D" id="3.90.550.10">
    <property type="entry name" value="Spore Coat Polysaccharide Biosynthesis Protein SpsA, Chain A"/>
    <property type="match status" value="1"/>
</dbReference>
<feature type="site" description="Transition state stabilizer" evidence="3">
    <location>
        <position position="15"/>
    </location>
</feature>
<name>K6WHS3_9ACTN</name>
<comment type="function">
    <text evidence="3">Catalyzes the formation of 4-diphosphocytidyl-2-C-methyl-D-erythritol from CTP and 2-C-methyl-D-erythritol 4-phosphate (MEP).</text>
</comment>
<dbReference type="UniPathway" id="UPA00056">
    <property type="reaction ID" value="UER00093"/>
</dbReference>
<reference evidence="5 6" key="1">
    <citation type="submission" date="2012-08" db="EMBL/GenBank/DDBJ databases">
        <title>Whole genome shotgun sequence of Gordonia rhizosphera NBRC 16068.</title>
        <authorList>
            <person name="Takarada H."/>
            <person name="Isaki S."/>
            <person name="Hosoyama A."/>
            <person name="Tsuchikane K."/>
            <person name="Katsumata H."/>
            <person name="Baba S."/>
            <person name="Ohji S."/>
            <person name="Yamazaki S."/>
            <person name="Fujita N."/>
        </authorList>
    </citation>
    <scope>NUCLEOTIDE SEQUENCE [LARGE SCALE GENOMIC DNA]</scope>
    <source>
        <strain evidence="5 6">NBRC 16068</strain>
    </source>
</reference>
<dbReference type="NCBIfam" id="TIGR00453">
    <property type="entry name" value="ispD"/>
    <property type="match status" value="1"/>
</dbReference>
<feature type="region of interest" description="Disordered" evidence="4">
    <location>
        <begin position="222"/>
        <end position="275"/>
    </location>
</feature>
<keyword evidence="1 3" id="KW-0808">Transferase</keyword>
<dbReference type="InterPro" id="IPR034683">
    <property type="entry name" value="IspD/TarI"/>
</dbReference>